<protein>
    <submittedName>
        <fullName evidence="1">Uncharacterized protein</fullName>
    </submittedName>
</protein>
<proteinExistence type="predicted"/>
<evidence type="ECO:0000313" key="2">
    <source>
        <dbReference type="Proteomes" id="UP000287224"/>
    </source>
</evidence>
<dbReference type="AlphaFoldDB" id="A0A401ZLD9"/>
<organism evidence="1 2">
    <name type="scientific">Dictyobacter aurantiacus</name>
    <dbReference type="NCBI Taxonomy" id="1936993"/>
    <lineage>
        <taxon>Bacteria</taxon>
        <taxon>Bacillati</taxon>
        <taxon>Chloroflexota</taxon>
        <taxon>Ktedonobacteria</taxon>
        <taxon>Ktedonobacterales</taxon>
        <taxon>Dictyobacteraceae</taxon>
        <taxon>Dictyobacter</taxon>
    </lineage>
</organism>
<keyword evidence="2" id="KW-1185">Reference proteome</keyword>
<dbReference type="Proteomes" id="UP000287224">
    <property type="component" value="Unassembled WGS sequence"/>
</dbReference>
<name>A0A401ZLD9_9CHLR</name>
<evidence type="ECO:0000313" key="1">
    <source>
        <dbReference type="EMBL" id="GCE07663.1"/>
    </source>
</evidence>
<gene>
    <name evidence="1" type="ORF">KDAU_49920</name>
</gene>
<reference evidence="2" key="1">
    <citation type="submission" date="2018-12" db="EMBL/GenBank/DDBJ databases">
        <title>Tengunoibacter tsumagoiensis gen. nov., sp. nov., Dictyobacter kobayashii sp. nov., D. alpinus sp. nov., and D. joshuensis sp. nov. and description of Dictyobacteraceae fam. nov. within the order Ktedonobacterales isolated from Tengu-no-mugimeshi.</title>
        <authorList>
            <person name="Wang C.M."/>
            <person name="Zheng Y."/>
            <person name="Sakai Y."/>
            <person name="Toyoda A."/>
            <person name="Minakuchi Y."/>
            <person name="Abe K."/>
            <person name="Yokota A."/>
            <person name="Yabe S."/>
        </authorList>
    </citation>
    <scope>NUCLEOTIDE SEQUENCE [LARGE SCALE GENOMIC DNA]</scope>
    <source>
        <strain evidence="2">S-27</strain>
    </source>
</reference>
<comment type="caution">
    <text evidence="1">The sequence shown here is derived from an EMBL/GenBank/DDBJ whole genome shotgun (WGS) entry which is preliminary data.</text>
</comment>
<dbReference type="EMBL" id="BIFQ01000001">
    <property type="protein sequence ID" value="GCE07663.1"/>
    <property type="molecule type" value="Genomic_DNA"/>
</dbReference>
<accession>A0A401ZLD9</accession>
<sequence>MCLTFVTMGARERLRTRVRYAAAPVLVVGAPGAHPRPWCTNNQRTLKHLMQAAGRNHEGPEVSDCRYHRGT</sequence>